<reference evidence="1 2" key="1">
    <citation type="journal article" date="2015" name="Stand. Genomic Sci.">
        <title>Genome sequence and description of the mosquitocidal and heavy metal tolerant strain Lysinibacillus sphaericus CBAM5.</title>
        <authorList>
            <person name="Pena-Montenegro T.D."/>
            <person name="Lozano L."/>
            <person name="Dussan J."/>
        </authorList>
    </citation>
    <scope>NUCLEOTIDE SEQUENCE [LARGE SCALE GENOMIC DNA]</scope>
    <source>
        <strain evidence="1">CBAM5</strain>
    </source>
</reference>
<accession>W7RFN4</accession>
<sequence length="402" mass="45641">MLNGYISVIRRTKLIMSKGALNIMKSFRLIPALVAAAMLVGCVPSNEGGTELTQETQQNEKTETTIIPSIQIDDSYYKTLIPYKESASRGLVVSNIFTKYDMKEVEAGLMRLSHNEFDTENYYFQEGQYLAESTVSSWLARSSQTEDGLNPPTTDTMTPEERATKAPIYLSHIVEQNYLTKTKDNKVKLGGISIGLALNSIYYYQKEQYGEYYEKPISESELVEQGKKMAAEIVSRLRTRDELKDIPIVVGLFKQQPRNQIIPGAYFSYGVAKAGQNNIADWEGIDENYVLFPTDDSQDVYRDVSKNFKIFKQDVDKYFSNYTSVIGTGFYRNKEIQKLTIEIPIQFFGKAEIIGFTQYLTGILINRFNNIHVEVSITSVNGPEALINKKANDTDPYVHVYE</sequence>
<protein>
    <recommendedName>
        <fullName evidence="3">CamS family sex pheromone protein</fullName>
    </recommendedName>
</protein>
<dbReference type="Pfam" id="PF07537">
    <property type="entry name" value="CamS"/>
    <property type="match status" value="1"/>
</dbReference>
<name>W7RFN4_LYSSH</name>
<dbReference type="PIRSF" id="PIRSF012509">
    <property type="entry name" value="CamS"/>
    <property type="match status" value="1"/>
</dbReference>
<dbReference type="CDD" id="cd13441">
    <property type="entry name" value="CamS_repeat_1"/>
    <property type="match status" value="1"/>
</dbReference>
<evidence type="ECO:0000313" key="2">
    <source>
        <dbReference type="Proteomes" id="UP000023555"/>
    </source>
</evidence>
<dbReference type="CDD" id="cd13440">
    <property type="entry name" value="CamS_repeat_2"/>
    <property type="match status" value="1"/>
</dbReference>
<gene>
    <name evidence="1" type="ORF">P799_22955</name>
</gene>
<organism evidence="1 2">
    <name type="scientific">Lysinibacillus sphaericus CBAM5</name>
    <dbReference type="NCBI Taxonomy" id="1400869"/>
    <lineage>
        <taxon>Bacteria</taxon>
        <taxon>Bacillati</taxon>
        <taxon>Bacillota</taxon>
        <taxon>Bacilli</taxon>
        <taxon>Bacillales</taxon>
        <taxon>Bacillaceae</taxon>
        <taxon>Lysinibacillus</taxon>
    </lineage>
</organism>
<dbReference type="Gene3D" id="3.10.570.10">
    <property type="entry name" value="sex pheromone staph- cam373 precursor domain"/>
    <property type="match status" value="1"/>
</dbReference>
<dbReference type="EMBL" id="AYKQ01000048">
    <property type="protein sequence ID" value="EWH30707.1"/>
    <property type="molecule type" value="Genomic_DNA"/>
</dbReference>
<dbReference type="HOGENOM" id="CLU_052482_0_0_9"/>
<evidence type="ECO:0008006" key="3">
    <source>
        <dbReference type="Google" id="ProtNLM"/>
    </source>
</evidence>
<dbReference type="AlphaFoldDB" id="W7RFN4"/>
<dbReference type="InterPro" id="IPR011426">
    <property type="entry name" value="CamS"/>
</dbReference>
<comment type="caution">
    <text evidence="1">The sequence shown here is derived from an EMBL/GenBank/DDBJ whole genome shotgun (WGS) entry which is preliminary data.</text>
</comment>
<dbReference type="Proteomes" id="UP000023555">
    <property type="component" value="Unassembled WGS sequence"/>
</dbReference>
<evidence type="ECO:0000313" key="1">
    <source>
        <dbReference type="EMBL" id="EWH30707.1"/>
    </source>
</evidence>
<proteinExistence type="predicted"/>